<dbReference type="RefSeq" id="WP_379816861.1">
    <property type="nucleotide sequence ID" value="NZ_JBHUDZ010000007.1"/>
</dbReference>
<comment type="caution">
    <text evidence="1">The sequence shown here is derived from an EMBL/GenBank/DDBJ whole genome shotgun (WGS) entry which is preliminary data.</text>
</comment>
<protein>
    <submittedName>
        <fullName evidence="1">Uncharacterized protein</fullName>
    </submittedName>
</protein>
<evidence type="ECO:0000313" key="1">
    <source>
        <dbReference type="EMBL" id="MFD1602663.1"/>
    </source>
</evidence>
<sequence length="86" mass="9718">MINEALDYQWRKIKNGKSYLAIVNLEVSPNENQNEIIEEYSGKGWVGMGHFASIPAKEEAGKAGFSDWRKAILKALEFVLSKTETK</sequence>
<gene>
    <name evidence="1" type="ORF">ACFSC2_07935</name>
</gene>
<accession>A0ABW4HB15</accession>
<organism evidence="1 2">
    <name type="scientific">Flavobacterium artemisiae</name>
    <dbReference type="NCBI Taxonomy" id="2126556"/>
    <lineage>
        <taxon>Bacteria</taxon>
        <taxon>Pseudomonadati</taxon>
        <taxon>Bacteroidota</taxon>
        <taxon>Flavobacteriia</taxon>
        <taxon>Flavobacteriales</taxon>
        <taxon>Flavobacteriaceae</taxon>
        <taxon>Flavobacterium</taxon>
    </lineage>
</organism>
<keyword evidence="2" id="KW-1185">Reference proteome</keyword>
<name>A0ABW4HB15_9FLAO</name>
<reference evidence="2" key="1">
    <citation type="journal article" date="2019" name="Int. J. Syst. Evol. Microbiol.">
        <title>The Global Catalogue of Microorganisms (GCM) 10K type strain sequencing project: providing services to taxonomists for standard genome sequencing and annotation.</title>
        <authorList>
            <consortium name="The Broad Institute Genomics Platform"/>
            <consortium name="The Broad Institute Genome Sequencing Center for Infectious Disease"/>
            <person name="Wu L."/>
            <person name="Ma J."/>
        </authorList>
    </citation>
    <scope>NUCLEOTIDE SEQUENCE [LARGE SCALE GENOMIC DNA]</scope>
    <source>
        <strain evidence="2">CCUG 70865</strain>
    </source>
</reference>
<evidence type="ECO:0000313" key="2">
    <source>
        <dbReference type="Proteomes" id="UP001597138"/>
    </source>
</evidence>
<dbReference type="Proteomes" id="UP001597138">
    <property type="component" value="Unassembled WGS sequence"/>
</dbReference>
<proteinExistence type="predicted"/>
<dbReference type="EMBL" id="JBHUDZ010000007">
    <property type="protein sequence ID" value="MFD1602663.1"/>
    <property type="molecule type" value="Genomic_DNA"/>
</dbReference>